<feature type="chain" id="PRO_5045159456" description="Protease inhibitor Inh" evidence="2">
    <location>
        <begin position="21"/>
        <end position="161"/>
    </location>
</feature>
<proteinExistence type="predicted"/>
<name>A0ABQ6BKF9_9CAUL</name>
<comment type="caution">
    <text evidence="3">The sequence shown here is derived from an EMBL/GenBank/DDBJ whole genome shotgun (WGS) entry which is preliminary data.</text>
</comment>
<evidence type="ECO:0008006" key="5">
    <source>
        <dbReference type="Google" id="ProtNLM"/>
    </source>
</evidence>
<evidence type="ECO:0000256" key="2">
    <source>
        <dbReference type="SAM" id="SignalP"/>
    </source>
</evidence>
<dbReference type="Proteomes" id="UP001156921">
    <property type="component" value="Unassembled WGS sequence"/>
</dbReference>
<dbReference type="EMBL" id="BSOY01000030">
    <property type="protein sequence ID" value="GLS01580.1"/>
    <property type="molecule type" value="Genomic_DNA"/>
</dbReference>
<feature type="region of interest" description="Disordered" evidence="1">
    <location>
        <begin position="20"/>
        <end position="54"/>
    </location>
</feature>
<reference evidence="4" key="1">
    <citation type="journal article" date="2019" name="Int. J. Syst. Evol. Microbiol.">
        <title>The Global Catalogue of Microorganisms (GCM) 10K type strain sequencing project: providing services to taxonomists for standard genome sequencing and annotation.</title>
        <authorList>
            <consortium name="The Broad Institute Genomics Platform"/>
            <consortium name="The Broad Institute Genome Sequencing Center for Infectious Disease"/>
            <person name="Wu L."/>
            <person name="Ma J."/>
        </authorList>
    </citation>
    <scope>NUCLEOTIDE SEQUENCE [LARGE SCALE GENOMIC DNA]</scope>
    <source>
        <strain evidence="4">NBRC 110107</strain>
    </source>
</reference>
<organism evidence="3 4">
    <name type="scientific">Brevundimonas denitrificans</name>
    <dbReference type="NCBI Taxonomy" id="1443434"/>
    <lineage>
        <taxon>Bacteria</taxon>
        <taxon>Pseudomonadati</taxon>
        <taxon>Pseudomonadota</taxon>
        <taxon>Alphaproteobacteria</taxon>
        <taxon>Caulobacterales</taxon>
        <taxon>Caulobacteraceae</taxon>
        <taxon>Brevundimonas</taxon>
    </lineage>
</organism>
<feature type="signal peptide" evidence="2">
    <location>
        <begin position="1"/>
        <end position="20"/>
    </location>
</feature>
<protein>
    <recommendedName>
        <fullName evidence="5">Protease inhibitor Inh</fullName>
    </recommendedName>
</protein>
<evidence type="ECO:0000256" key="1">
    <source>
        <dbReference type="SAM" id="MobiDB-lite"/>
    </source>
</evidence>
<dbReference type="RefSeq" id="WP_284222439.1">
    <property type="nucleotide sequence ID" value="NZ_BSOY01000030.1"/>
</dbReference>
<dbReference type="PROSITE" id="PS51257">
    <property type="entry name" value="PROKAR_LIPOPROTEIN"/>
    <property type="match status" value="1"/>
</dbReference>
<keyword evidence="2" id="KW-0732">Signal</keyword>
<accession>A0ABQ6BKF9</accession>
<feature type="compositionally biased region" description="Pro residues" evidence="1">
    <location>
        <begin position="38"/>
        <end position="47"/>
    </location>
</feature>
<gene>
    <name evidence="3" type="ORF">GCM10007859_15950</name>
</gene>
<evidence type="ECO:0000313" key="3">
    <source>
        <dbReference type="EMBL" id="GLS01580.1"/>
    </source>
</evidence>
<evidence type="ECO:0000313" key="4">
    <source>
        <dbReference type="Proteomes" id="UP001156921"/>
    </source>
</evidence>
<sequence length="161" mass="16544">MTSNRLAILAVLTLAACGQAGTNPPTDPAAPIDTPEAEAPPPTPPPGVGSILPGSGPQTFVGRWAANVGWCANLQGAERPIEITTTRFEGYENSCGILSITQVADGYQAALACAAEGQTSNERIQMAVHGEGMRLTWLNRNNAVISLVRCPAPAAAVAPQG</sequence>
<keyword evidence="4" id="KW-1185">Reference proteome</keyword>